<dbReference type="Gene3D" id="1.10.10.60">
    <property type="entry name" value="Homeodomain-like"/>
    <property type="match status" value="1"/>
</dbReference>
<dbReference type="AlphaFoldDB" id="A0A4D8PUV0"/>
<sequence>MGSVPMAIPMAVPMTIQRVEVITGLERRRQFSDEEKLRLVEEAFQPGVKATEVARRLGVDVSLLYRWRRQFFGPQPRLPAFMPITVAAEEPPPSDDAPEPAPAAAPPPGVVEIEFTTARLRFTGAVDPVVITTVIAALSGRSA</sequence>
<feature type="compositionally biased region" description="Pro residues" evidence="1">
    <location>
        <begin position="99"/>
        <end position="108"/>
    </location>
</feature>
<dbReference type="PANTHER" id="PTHR37936:SF3">
    <property type="entry name" value="TRANSPOSASE INSC FOR INSERTION ELEMENT IS2A-RELATED"/>
    <property type="match status" value="1"/>
</dbReference>
<accession>A0A4D8PUV0</accession>
<dbReference type="SUPFAM" id="SSF48295">
    <property type="entry name" value="TrpR-like"/>
    <property type="match status" value="1"/>
</dbReference>
<dbReference type="Pfam" id="PF01527">
    <property type="entry name" value="HTH_Tnp_1"/>
    <property type="match status" value="1"/>
</dbReference>
<organism evidence="2 3">
    <name type="scientific">Azospirillum brasilense</name>
    <dbReference type="NCBI Taxonomy" id="192"/>
    <lineage>
        <taxon>Bacteria</taxon>
        <taxon>Pseudomonadati</taxon>
        <taxon>Pseudomonadota</taxon>
        <taxon>Alphaproteobacteria</taxon>
        <taxon>Rhodospirillales</taxon>
        <taxon>Azospirillaceae</taxon>
        <taxon>Azospirillum</taxon>
    </lineage>
</organism>
<feature type="region of interest" description="Disordered" evidence="1">
    <location>
        <begin position="85"/>
        <end position="108"/>
    </location>
</feature>
<dbReference type="EMBL" id="CP032330">
    <property type="protein sequence ID" value="QCO00618.1"/>
    <property type="molecule type" value="Genomic_DNA"/>
</dbReference>
<gene>
    <name evidence="2" type="ORF">D3867_00105</name>
</gene>
<dbReference type="GO" id="GO:0006313">
    <property type="term" value="P:DNA transposition"/>
    <property type="evidence" value="ECO:0007669"/>
    <property type="project" value="InterPro"/>
</dbReference>
<reference evidence="2 3" key="1">
    <citation type="submission" date="2018-09" db="EMBL/GenBank/DDBJ databases">
        <title>Whole genome based analysis of evolution and adaptive divergence in Indian and Brazilian strains of Azospirillum brasilense.</title>
        <authorList>
            <person name="Singh C."/>
            <person name="Tripathi A.K."/>
        </authorList>
    </citation>
    <scope>NUCLEOTIDE SEQUENCE [LARGE SCALE GENOMIC DNA]</scope>
    <source>
        <strain evidence="2 3">MTCC4036</strain>
    </source>
</reference>
<dbReference type="InterPro" id="IPR010921">
    <property type="entry name" value="Trp_repressor/repl_initiator"/>
</dbReference>
<protein>
    <submittedName>
        <fullName evidence="2">Transposase</fullName>
    </submittedName>
</protein>
<dbReference type="PANTHER" id="PTHR37936">
    <property type="entry name" value="TRANSPOSASE INSC FOR INSERTION ELEMENT IS2A-RELATED"/>
    <property type="match status" value="1"/>
</dbReference>
<evidence type="ECO:0000256" key="1">
    <source>
        <dbReference type="SAM" id="MobiDB-lite"/>
    </source>
</evidence>
<dbReference type="GO" id="GO:0004803">
    <property type="term" value="F:transposase activity"/>
    <property type="evidence" value="ECO:0007669"/>
    <property type="project" value="InterPro"/>
</dbReference>
<name>A0A4D8PUV0_AZOBR</name>
<evidence type="ECO:0000313" key="2">
    <source>
        <dbReference type="EMBL" id="QCO00618.1"/>
    </source>
</evidence>
<dbReference type="Proteomes" id="UP000298596">
    <property type="component" value="Chromosome"/>
</dbReference>
<dbReference type="NCBIfam" id="NF047595">
    <property type="entry name" value="IS66_ISRel24_TnpA"/>
    <property type="match status" value="1"/>
</dbReference>
<dbReference type="GO" id="GO:0043565">
    <property type="term" value="F:sequence-specific DNA binding"/>
    <property type="evidence" value="ECO:0007669"/>
    <property type="project" value="InterPro"/>
</dbReference>
<proteinExistence type="predicted"/>
<dbReference type="InterPro" id="IPR002514">
    <property type="entry name" value="Transposase_8"/>
</dbReference>
<evidence type="ECO:0000313" key="3">
    <source>
        <dbReference type="Proteomes" id="UP000298596"/>
    </source>
</evidence>